<evidence type="ECO:0000256" key="1">
    <source>
        <dbReference type="ARBA" id="ARBA00022490"/>
    </source>
</evidence>
<dbReference type="PANTHER" id="PTHR11599">
    <property type="entry name" value="PROTEASOME SUBUNIT ALPHA/BETA"/>
    <property type="match status" value="1"/>
</dbReference>
<keyword evidence="1 4" id="KW-0963">Cytoplasm</keyword>
<dbReference type="FunFam" id="3.60.20.10:FF:000004">
    <property type="entry name" value="Proteasome subunit alpha type-4"/>
    <property type="match status" value="1"/>
</dbReference>
<evidence type="ECO:0000259" key="5">
    <source>
        <dbReference type="PROSITE" id="PS00388"/>
    </source>
</evidence>
<comment type="function">
    <text evidence="4">The proteasome is a multicatalytic proteinase complex which is characterized by its ability to cleave peptides with Arg, Phe, Tyr, Leu, and Glu adjacent to the leaving group at neutral or slightly basic pH.</text>
</comment>
<accession>S9UNT3</accession>
<dbReference type="Pfam" id="PF00227">
    <property type="entry name" value="Proteasome"/>
    <property type="match status" value="1"/>
</dbReference>
<dbReference type="Proteomes" id="UP000515908">
    <property type="component" value="Chromosome 28"/>
</dbReference>
<evidence type="ECO:0000256" key="3">
    <source>
        <dbReference type="PROSITE-ProRule" id="PRU00808"/>
    </source>
</evidence>
<dbReference type="VEuPathDB" id="TriTrypDB:ADEAN_001040700"/>
<dbReference type="Pfam" id="PF10584">
    <property type="entry name" value="Proteasome_A_N"/>
    <property type="match status" value="1"/>
</dbReference>
<dbReference type="EMBL" id="LR877172">
    <property type="protein sequence ID" value="CAD2222853.1"/>
    <property type="molecule type" value="Genomic_DNA"/>
</dbReference>
<organism evidence="6 7">
    <name type="scientific">Angomonas deanei</name>
    <dbReference type="NCBI Taxonomy" id="59799"/>
    <lineage>
        <taxon>Eukaryota</taxon>
        <taxon>Discoba</taxon>
        <taxon>Euglenozoa</taxon>
        <taxon>Kinetoplastea</taxon>
        <taxon>Metakinetoplastina</taxon>
        <taxon>Trypanosomatida</taxon>
        <taxon>Trypanosomatidae</taxon>
        <taxon>Strigomonadinae</taxon>
        <taxon>Angomonas</taxon>
    </lineage>
</organism>
<comment type="subunit">
    <text evidence="4">The 20S proteasome core is composed of 28 subunits that are arranged in four stacked rings, resulting in a barrel-shaped structure. The two end rings are each formed by seven alpha subunits, and the two central rings are each formed by seven beta subunits.</text>
</comment>
<keyword evidence="4" id="KW-0539">Nucleus</keyword>
<evidence type="ECO:0000256" key="4">
    <source>
        <dbReference type="RuleBase" id="RU000551"/>
    </source>
</evidence>
<dbReference type="AlphaFoldDB" id="S9UNT3"/>
<dbReference type="Gene3D" id="3.60.20.10">
    <property type="entry name" value="Glutamine Phosphoribosylpyrophosphate, subunit 1, domain 1"/>
    <property type="match status" value="1"/>
</dbReference>
<dbReference type="GO" id="GO:0005737">
    <property type="term" value="C:cytoplasm"/>
    <property type="evidence" value="ECO:0007669"/>
    <property type="project" value="UniProtKB-SubCell"/>
</dbReference>
<evidence type="ECO:0000313" key="7">
    <source>
        <dbReference type="Proteomes" id="UP000515908"/>
    </source>
</evidence>
<dbReference type="InterPro" id="IPR000426">
    <property type="entry name" value="Proteasome_asu_N"/>
</dbReference>
<evidence type="ECO:0000256" key="2">
    <source>
        <dbReference type="ARBA" id="ARBA00022942"/>
    </source>
</evidence>
<feature type="domain" description="Proteasome alpha-type subunits" evidence="5">
    <location>
        <begin position="3"/>
        <end position="25"/>
    </location>
</feature>
<dbReference type="NCBIfam" id="NF003075">
    <property type="entry name" value="PRK03996.1"/>
    <property type="match status" value="1"/>
</dbReference>
<protein>
    <recommendedName>
        <fullName evidence="4">Proteasome subunit alpha type</fullName>
    </recommendedName>
</protein>
<dbReference type="GO" id="GO:0006511">
    <property type="term" value="P:ubiquitin-dependent protein catabolic process"/>
    <property type="evidence" value="ECO:0007669"/>
    <property type="project" value="InterPro"/>
</dbReference>
<dbReference type="CDD" id="cd03755">
    <property type="entry name" value="proteasome_alpha_type_7"/>
    <property type="match status" value="1"/>
</dbReference>
<name>S9UNT3_9TRYP</name>
<sequence length="247" mass="27934">MSYDRALTVFSPDGHLFQVEYAQEAVKKGLAAVGVMGKDCIVIAVEKRSAQKLQESRTIRKIVQVDDHIFLAFAGLSADARVLINKAQLECQRFRLNYEDAVDVDLLVRFVAQIQQKSTQSGGSRPFGVSSIIGGFNEDGRPNLWKTDPSGMSSAWRAVAIGRHDQSMIEYMEKTYKNDMTREECVHFAIKSLLEVVESGSKNVELLILKHHHSEYISEEELQKFVVVVEKEREEEAAKKKRQADQE</sequence>
<evidence type="ECO:0000313" key="6">
    <source>
        <dbReference type="EMBL" id="CAD2222853.1"/>
    </source>
</evidence>
<dbReference type="GO" id="GO:0019773">
    <property type="term" value="C:proteasome core complex, alpha-subunit complex"/>
    <property type="evidence" value="ECO:0007669"/>
    <property type="project" value="UniProtKB-UniRule"/>
</dbReference>
<dbReference type="PROSITE" id="PS00388">
    <property type="entry name" value="PROTEASOME_ALPHA_1"/>
    <property type="match status" value="1"/>
</dbReference>
<gene>
    <name evidence="6" type="ORF">ADEAN_001040700</name>
</gene>
<keyword evidence="7" id="KW-1185">Reference proteome</keyword>
<dbReference type="SMART" id="SM00948">
    <property type="entry name" value="Proteasome_A_N"/>
    <property type="match status" value="1"/>
</dbReference>
<dbReference type="OrthoDB" id="431557at2759"/>
<proteinExistence type="inferred from homology"/>
<dbReference type="InterPro" id="IPR023332">
    <property type="entry name" value="Proteasome_alpha-type"/>
</dbReference>
<dbReference type="InterPro" id="IPR050115">
    <property type="entry name" value="Proteasome_alpha"/>
</dbReference>
<dbReference type="InterPro" id="IPR029055">
    <property type="entry name" value="Ntn_hydrolases_N"/>
</dbReference>
<keyword evidence="2 3" id="KW-0647">Proteasome</keyword>
<dbReference type="GO" id="GO:0005634">
    <property type="term" value="C:nucleus"/>
    <property type="evidence" value="ECO:0007669"/>
    <property type="project" value="UniProtKB-SubCell"/>
</dbReference>
<dbReference type="PROSITE" id="PS51475">
    <property type="entry name" value="PROTEASOME_ALPHA_2"/>
    <property type="match status" value="1"/>
</dbReference>
<comment type="similarity">
    <text evidence="3 4">Belongs to the peptidase T1A family.</text>
</comment>
<comment type="subcellular location">
    <subcellularLocation>
        <location evidence="4">Cytoplasm</location>
    </subcellularLocation>
    <subcellularLocation>
        <location evidence="4">Nucleus</location>
    </subcellularLocation>
</comment>
<reference evidence="6 7" key="1">
    <citation type="submission" date="2020-08" db="EMBL/GenBank/DDBJ databases">
        <authorList>
            <person name="Newling K."/>
            <person name="Davey J."/>
            <person name="Forrester S."/>
        </authorList>
    </citation>
    <scope>NUCLEOTIDE SEQUENCE [LARGE SCALE GENOMIC DNA]</scope>
    <source>
        <strain evidence="7">Crithidia deanei Carvalho (ATCC PRA-265)</strain>
    </source>
</reference>
<dbReference type="SUPFAM" id="SSF56235">
    <property type="entry name" value="N-terminal nucleophile aminohydrolases (Ntn hydrolases)"/>
    <property type="match status" value="1"/>
</dbReference>
<dbReference type="InterPro" id="IPR001353">
    <property type="entry name" value="Proteasome_sua/b"/>
</dbReference>